<evidence type="ECO:0000256" key="2">
    <source>
        <dbReference type="ARBA" id="ARBA00009045"/>
    </source>
</evidence>
<keyword evidence="12" id="KW-1185">Reference proteome</keyword>
<dbReference type="PANTHER" id="PTHR43066:SF1">
    <property type="entry name" value="RHOMBOID PROTEIN 2"/>
    <property type="match status" value="1"/>
</dbReference>
<protein>
    <recommendedName>
        <fullName evidence="9">Peptidase S54 rhomboid domain-containing protein</fullName>
    </recommendedName>
</protein>
<dbReference type="GO" id="GO:0016020">
    <property type="term" value="C:membrane"/>
    <property type="evidence" value="ECO:0007669"/>
    <property type="project" value="UniProtKB-SubCell"/>
</dbReference>
<feature type="domain" description="Peptidase S54 rhomboid" evidence="9">
    <location>
        <begin position="69"/>
        <end position="214"/>
    </location>
</feature>
<keyword evidence="5" id="KW-0378">Hydrolase</keyword>
<accession>E0VDE0</accession>
<dbReference type="AlphaFoldDB" id="E0VDE0"/>
<dbReference type="GO" id="GO:0004252">
    <property type="term" value="F:serine-type endopeptidase activity"/>
    <property type="evidence" value="ECO:0007669"/>
    <property type="project" value="InterPro"/>
</dbReference>
<reference evidence="10" key="1">
    <citation type="submission" date="2007-04" db="EMBL/GenBank/DDBJ databases">
        <title>Annotation of Pediculus humanus corporis strain USDA.</title>
        <authorList>
            <person name="Kirkness E."/>
            <person name="Hannick L."/>
            <person name="Hass B."/>
            <person name="Bruggner R."/>
            <person name="Lawson D."/>
            <person name="Bidwell S."/>
            <person name="Joardar V."/>
            <person name="Caler E."/>
            <person name="Walenz B."/>
            <person name="Inman J."/>
            <person name="Schobel S."/>
            <person name="Galinsky K."/>
            <person name="Amedeo P."/>
            <person name="Strausberg R."/>
        </authorList>
    </citation>
    <scope>NUCLEOTIDE SEQUENCE</scope>
    <source>
        <strain evidence="10">USDA</strain>
    </source>
</reference>
<dbReference type="PANTHER" id="PTHR43066">
    <property type="entry name" value="RHOMBOID-RELATED PROTEIN"/>
    <property type="match status" value="1"/>
</dbReference>
<gene>
    <name evidence="11" type="primary">8238257</name>
    <name evidence="10" type="ORF">Phum_PHUM112930</name>
</gene>
<reference evidence="11" key="3">
    <citation type="submission" date="2020-05" db="UniProtKB">
        <authorList>
            <consortium name="EnsemblMetazoa"/>
        </authorList>
    </citation>
    <scope>IDENTIFICATION</scope>
    <source>
        <strain evidence="11">USDA</strain>
    </source>
</reference>
<evidence type="ECO:0000259" key="9">
    <source>
        <dbReference type="Pfam" id="PF01694"/>
    </source>
</evidence>
<evidence type="ECO:0000256" key="4">
    <source>
        <dbReference type="ARBA" id="ARBA00022692"/>
    </source>
</evidence>
<dbReference type="InParanoid" id="E0VDE0"/>
<comment type="subcellular location">
    <subcellularLocation>
        <location evidence="1">Membrane</location>
        <topology evidence="1">Multi-pass membrane protein</topology>
    </subcellularLocation>
</comment>
<dbReference type="eggNOG" id="KOG2632">
    <property type="taxonomic scope" value="Eukaryota"/>
</dbReference>
<keyword evidence="4 8" id="KW-0812">Transmembrane</keyword>
<evidence type="ECO:0000313" key="10">
    <source>
        <dbReference type="EMBL" id="EEB11396.1"/>
    </source>
</evidence>
<keyword evidence="6 8" id="KW-1133">Transmembrane helix</keyword>
<feature type="transmembrane region" description="Helical" evidence="8">
    <location>
        <begin position="108"/>
        <end position="127"/>
    </location>
</feature>
<organism>
    <name type="scientific">Pediculus humanus subsp. corporis</name>
    <name type="common">Body louse</name>
    <dbReference type="NCBI Taxonomy" id="121224"/>
    <lineage>
        <taxon>Eukaryota</taxon>
        <taxon>Metazoa</taxon>
        <taxon>Ecdysozoa</taxon>
        <taxon>Arthropoda</taxon>
        <taxon>Hexapoda</taxon>
        <taxon>Insecta</taxon>
        <taxon>Pterygota</taxon>
        <taxon>Neoptera</taxon>
        <taxon>Paraneoptera</taxon>
        <taxon>Psocodea</taxon>
        <taxon>Troctomorpha</taxon>
        <taxon>Phthiraptera</taxon>
        <taxon>Anoplura</taxon>
        <taxon>Pediculidae</taxon>
        <taxon>Pediculus</taxon>
    </lineage>
</organism>
<dbReference type="EnsemblMetazoa" id="PHUM112930-RA">
    <property type="protein sequence ID" value="PHUM112930-PA"/>
    <property type="gene ID" value="PHUM112930"/>
</dbReference>
<evidence type="ECO:0000256" key="8">
    <source>
        <dbReference type="SAM" id="Phobius"/>
    </source>
</evidence>
<dbReference type="SUPFAM" id="SSF144091">
    <property type="entry name" value="Rhomboid-like"/>
    <property type="match status" value="1"/>
</dbReference>
<feature type="transmembrane region" description="Helical" evidence="8">
    <location>
        <begin position="197"/>
        <end position="219"/>
    </location>
</feature>
<evidence type="ECO:0000313" key="11">
    <source>
        <dbReference type="EnsemblMetazoa" id="PHUM112930-PA"/>
    </source>
</evidence>
<dbReference type="OrthoDB" id="10257275at2759"/>
<dbReference type="Gene3D" id="1.20.1540.10">
    <property type="entry name" value="Rhomboid-like"/>
    <property type="match status" value="1"/>
</dbReference>
<dbReference type="InterPro" id="IPR022764">
    <property type="entry name" value="Peptidase_S54_rhomboid_dom"/>
</dbReference>
<evidence type="ECO:0000313" key="12">
    <source>
        <dbReference type="Proteomes" id="UP000009046"/>
    </source>
</evidence>
<dbReference type="FunFam" id="1.20.1540.10:FF:000008">
    <property type="entry name" value="RHOMBOID-like protein 13"/>
    <property type="match status" value="1"/>
</dbReference>
<dbReference type="STRING" id="121224.E0VDE0"/>
<evidence type="ECO:0000256" key="3">
    <source>
        <dbReference type="ARBA" id="ARBA00022670"/>
    </source>
</evidence>
<dbReference type="GeneID" id="8238257"/>
<dbReference type="RefSeq" id="XP_002424134.1">
    <property type="nucleotide sequence ID" value="XM_002424089.1"/>
</dbReference>
<dbReference type="Proteomes" id="UP000009046">
    <property type="component" value="Unassembled WGS sequence"/>
</dbReference>
<dbReference type="Pfam" id="PF01694">
    <property type="entry name" value="Rhomboid"/>
    <property type="match status" value="1"/>
</dbReference>
<dbReference type="HOGENOM" id="CLU_075166_2_0_1"/>
<proteinExistence type="inferred from homology"/>
<dbReference type="CTD" id="8238257"/>
<dbReference type="GO" id="GO:0006508">
    <property type="term" value="P:proteolysis"/>
    <property type="evidence" value="ECO:0007669"/>
    <property type="project" value="UniProtKB-KW"/>
</dbReference>
<dbReference type="OMA" id="MEACADM"/>
<dbReference type="EMBL" id="DS235073">
    <property type="protein sequence ID" value="EEB11396.1"/>
    <property type="molecule type" value="Genomic_DNA"/>
</dbReference>
<keyword evidence="3" id="KW-0645">Protease</keyword>
<evidence type="ECO:0000256" key="6">
    <source>
        <dbReference type="ARBA" id="ARBA00022989"/>
    </source>
</evidence>
<evidence type="ECO:0000256" key="1">
    <source>
        <dbReference type="ARBA" id="ARBA00004141"/>
    </source>
</evidence>
<keyword evidence="7 8" id="KW-0472">Membrane</keyword>
<dbReference type="EMBL" id="AAZO01001337">
    <property type="status" value="NOT_ANNOTATED_CDS"/>
    <property type="molecule type" value="Genomic_DNA"/>
</dbReference>
<sequence length="236" mass="26283">MPPRRRRHGIELGLILLLNELLQFGMKNIPPITLGSIVGQTLLYMGFINVPWDKEDVCLSGNGILKLKDWKRLFLSALEHGDDMHLYYNMASFLIKGRSLEKRYGSKCFAIILIFLTILTSGIYVLLAQAMSEVFENDSYMKSCAIGFSGVIFALKVLTTHEEPSLRATLVGVQIPGKYAAWIELILIHLLVPNSSFMGHLAGILAGVIYCNTIFGNVLDKSISFLTGNFKVTQPN</sequence>
<reference evidence="10" key="2">
    <citation type="submission" date="2007-04" db="EMBL/GenBank/DDBJ databases">
        <title>The genome of the human body louse.</title>
        <authorList>
            <consortium name="The Human Body Louse Genome Consortium"/>
            <person name="Kirkness E."/>
            <person name="Walenz B."/>
            <person name="Hass B."/>
            <person name="Bruggner R."/>
            <person name="Strausberg R."/>
        </authorList>
    </citation>
    <scope>NUCLEOTIDE SEQUENCE</scope>
    <source>
        <strain evidence="10">USDA</strain>
    </source>
</reference>
<name>E0VDE0_PEDHC</name>
<dbReference type="InterPro" id="IPR035952">
    <property type="entry name" value="Rhomboid-like_sf"/>
</dbReference>
<dbReference type="KEGG" id="phu:Phum_PHUM112930"/>
<dbReference type="VEuPathDB" id="VectorBase:PHUM112930"/>
<evidence type="ECO:0000256" key="5">
    <source>
        <dbReference type="ARBA" id="ARBA00022801"/>
    </source>
</evidence>
<comment type="similarity">
    <text evidence="2">Belongs to the peptidase S54 family.</text>
</comment>
<evidence type="ECO:0000256" key="7">
    <source>
        <dbReference type="ARBA" id="ARBA00023136"/>
    </source>
</evidence>